<evidence type="ECO:0000313" key="1">
    <source>
        <dbReference type="EMBL" id="KAG1532097.1"/>
    </source>
</evidence>
<keyword evidence="2" id="KW-1185">Reference proteome</keyword>
<dbReference type="AlphaFoldDB" id="A0A9P6XUD1"/>
<organism evidence="1 2">
    <name type="scientific">Rhizopus delemar</name>
    <dbReference type="NCBI Taxonomy" id="936053"/>
    <lineage>
        <taxon>Eukaryota</taxon>
        <taxon>Fungi</taxon>
        <taxon>Fungi incertae sedis</taxon>
        <taxon>Mucoromycota</taxon>
        <taxon>Mucoromycotina</taxon>
        <taxon>Mucoromycetes</taxon>
        <taxon>Mucorales</taxon>
        <taxon>Mucorineae</taxon>
        <taxon>Rhizopodaceae</taxon>
        <taxon>Rhizopus</taxon>
    </lineage>
</organism>
<accession>A0A9P6XUD1</accession>
<dbReference type="Proteomes" id="UP000740926">
    <property type="component" value="Unassembled WGS sequence"/>
</dbReference>
<gene>
    <name evidence="1" type="ORF">G6F50_016351</name>
</gene>
<reference evidence="1 2" key="1">
    <citation type="journal article" date="2020" name="Microb. Genom.">
        <title>Genetic diversity of clinical and environmental Mucorales isolates obtained from an investigation of mucormycosis cases among solid organ transplant recipients.</title>
        <authorList>
            <person name="Nguyen M.H."/>
            <person name="Kaul D."/>
            <person name="Muto C."/>
            <person name="Cheng S.J."/>
            <person name="Richter R.A."/>
            <person name="Bruno V.M."/>
            <person name="Liu G."/>
            <person name="Beyhan S."/>
            <person name="Sundermann A.J."/>
            <person name="Mounaud S."/>
            <person name="Pasculle A.W."/>
            <person name="Nierman W.C."/>
            <person name="Driscoll E."/>
            <person name="Cumbie R."/>
            <person name="Clancy C.J."/>
            <person name="Dupont C.L."/>
        </authorList>
    </citation>
    <scope>NUCLEOTIDE SEQUENCE [LARGE SCALE GENOMIC DNA]</scope>
    <source>
        <strain evidence="1 2">GL24</strain>
    </source>
</reference>
<name>A0A9P6XUD1_9FUNG</name>
<protein>
    <submittedName>
        <fullName evidence="1">Uncharacterized protein</fullName>
    </submittedName>
</protein>
<proteinExistence type="predicted"/>
<dbReference type="EMBL" id="JAANIU010010174">
    <property type="protein sequence ID" value="KAG1532097.1"/>
    <property type="molecule type" value="Genomic_DNA"/>
</dbReference>
<sequence length="128" mass="14389">MRGNPRRPQLAQRVEFTEVAGDAQVLREVVQFVVVLQAAQLHGELVQRRKTDRIHMPGARRIHAGIQHAQHRCAARRLGLAHGDLVGPDRIHLQPRRQAGVRPVAHRLDADHRLGLHLNARHALAFAP</sequence>
<evidence type="ECO:0000313" key="2">
    <source>
        <dbReference type="Proteomes" id="UP000740926"/>
    </source>
</evidence>
<comment type="caution">
    <text evidence="1">The sequence shown here is derived from an EMBL/GenBank/DDBJ whole genome shotgun (WGS) entry which is preliminary data.</text>
</comment>